<gene>
    <name evidence="1" type="ORF">Syun_019714</name>
</gene>
<organism evidence="1 2">
    <name type="scientific">Stephania yunnanensis</name>
    <dbReference type="NCBI Taxonomy" id="152371"/>
    <lineage>
        <taxon>Eukaryota</taxon>
        <taxon>Viridiplantae</taxon>
        <taxon>Streptophyta</taxon>
        <taxon>Embryophyta</taxon>
        <taxon>Tracheophyta</taxon>
        <taxon>Spermatophyta</taxon>
        <taxon>Magnoliopsida</taxon>
        <taxon>Ranunculales</taxon>
        <taxon>Menispermaceae</taxon>
        <taxon>Menispermoideae</taxon>
        <taxon>Cissampelideae</taxon>
        <taxon>Stephania</taxon>
    </lineage>
</organism>
<name>A0AAP0IUJ6_9MAGN</name>
<dbReference type="EMBL" id="JBBNAF010000008">
    <property type="protein sequence ID" value="KAK9122097.1"/>
    <property type="molecule type" value="Genomic_DNA"/>
</dbReference>
<comment type="caution">
    <text evidence="1">The sequence shown here is derived from an EMBL/GenBank/DDBJ whole genome shotgun (WGS) entry which is preliminary data.</text>
</comment>
<evidence type="ECO:0000313" key="2">
    <source>
        <dbReference type="Proteomes" id="UP001420932"/>
    </source>
</evidence>
<evidence type="ECO:0000313" key="1">
    <source>
        <dbReference type="EMBL" id="KAK9122097.1"/>
    </source>
</evidence>
<proteinExistence type="predicted"/>
<protein>
    <submittedName>
        <fullName evidence="1">Uncharacterized protein</fullName>
    </submittedName>
</protein>
<reference evidence="1 2" key="1">
    <citation type="submission" date="2024-01" db="EMBL/GenBank/DDBJ databases">
        <title>Genome assemblies of Stephania.</title>
        <authorList>
            <person name="Yang L."/>
        </authorList>
    </citation>
    <scope>NUCLEOTIDE SEQUENCE [LARGE SCALE GENOMIC DNA]</scope>
    <source>
        <strain evidence="1">YNDBR</strain>
        <tissue evidence="1">Leaf</tissue>
    </source>
</reference>
<keyword evidence="2" id="KW-1185">Reference proteome</keyword>
<sequence length="223" mass="25188">MKETKGLKQIESFVKAIKASVAPNTITRRITLSSSSSSSSSKNSTISDELELEEKSLCRNEGISIPCAEALIVEMPDLQLIICLVMMDDNEEEHREELHDPTGIPAELTMEKFENVDYNELGFDPHTYGLLTDLLLAVTSFFHQSICSRKEVEVRFPITSGTSNFPVDYIKADEEKIKITKWQKEIICDDMKREQLVLNLVKQDSDSKKKLLVSFLSKSSSYA</sequence>
<dbReference type="AlphaFoldDB" id="A0AAP0IUJ6"/>
<accession>A0AAP0IUJ6</accession>
<dbReference type="Proteomes" id="UP001420932">
    <property type="component" value="Unassembled WGS sequence"/>
</dbReference>